<sequence length="124" mass="12868">MKHTLLAAVLGLGSLTLNTAYAHGAAAARHGGIVQVVNDVNFELVIDAEGATIYLVDHDEDMPSKGISGKLTVLVGTQKSEVEVKATEGNKLRATGVKISSGAKVVAVLNNVEGKTATVRFTVK</sequence>
<feature type="chain" id="PRO_5015996255" evidence="1">
    <location>
        <begin position="23"/>
        <end position="124"/>
    </location>
</feature>
<evidence type="ECO:0000313" key="2">
    <source>
        <dbReference type="EMBL" id="PZP27564.1"/>
    </source>
</evidence>
<keyword evidence="1" id="KW-0732">Signal</keyword>
<name>A0A2W5DCS9_9BURK</name>
<dbReference type="EMBL" id="QFOD01000029">
    <property type="protein sequence ID" value="PZP27564.1"/>
    <property type="molecule type" value="Genomic_DNA"/>
</dbReference>
<dbReference type="AlphaFoldDB" id="A0A2W5DCS9"/>
<dbReference type="Proteomes" id="UP000249633">
    <property type="component" value="Unassembled WGS sequence"/>
</dbReference>
<organism evidence="2 3">
    <name type="scientific">Roseateles depolymerans</name>
    <dbReference type="NCBI Taxonomy" id="76731"/>
    <lineage>
        <taxon>Bacteria</taxon>
        <taxon>Pseudomonadati</taxon>
        <taxon>Pseudomonadota</taxon>
        <taxon>Betaproteobacteria</taxon>
        <taxon>Burkholderiales</taxon>
        <taxon>Sphaerotilaceae</taxon>
        <taxon>Roseateles</taxon>
    </lineage>
</organism>
<proteinExistence type="predicted"/>
<protein>
    <submittedName>
        <fullName evidence="2">Uncharacterized protein</fullName>
    </submittedName>
</protein>
<evidence type="ECO:0000256" key="1">
    <source>
        <dbReference type="SAM" id="SignalP"/>
    </source>
</evidence>
<reference evidence="2 3" key="1">
    <citation type="submission" date="2017-08" db="EMBL/GenBank/DDBJ databases">
        <title>Infants hospitalized years apart are colonized by the same room-sourced microbial strains.</title>
        <authorList>
            <person name="Brooks B."/>
            <person name="Olm M.R."/>
            <person name="Firek B.A."/>
            <person name="Baker R."/>
            <person name="Thomas B.C."/>
            <person name="Morowitz M.J."/>
            <person name="Banfield J.F."/>
        </authorList>
    </citation>
    <scope>NUCLEOTIDE SEQUENCE [LARGE SCALE GENOMIC DNA]</scope>
    <source>
        <strain evidence="2">S2_012_000_R2_81</strain>
    </source>
</reference>
<feature type="signal peptide" evidence="1">
    <location>
        <begin position="1"/>
        <end position="22"/>
    </location>
</feature>
<comment type="caution">
    <text evidence="2">The sequence shown here is derived from an EMBL/GenBank/DDBJ whole genome shotgun (WGS) entry which is preliminary data.</text>
</comment>
<evidence type="ECO:0000313" key="3">
    <source>
        <dbReference type="Proteomes" id="UP000249633"/>
    </source>
</evidence>
<accession>A0A2W5DCS9</accession>
<gene>
    <name evidence="2" type="ORF">DI603_21580</name>
</gene>